<organism evidence="4 5">
    <name type="scientific">Hafnia psychrotolerans</name>
    <dbReference type="NCBI Taxonomy" id="1477018"/>
    <lineage>
        <taxon>Bacteria</taxon>
        <taxon>Pseudomonadati</taxon>
        <taxon>Pseudomonadota</taxon>
        <taxon>Gammaproteobacteria</taxon>
        <taxon>Enterobacterales</taxon>
        <taxon>Hafniaceae</taxon>
        <taxon>Hafnia</taxon>
    </lineage>
</organism>
<dbReference type="PROSITE" id="PS50404">
    <property type="entry name" value="GST_NTER"/>
    <property type="match status" value="1"/>
</dbReference>
<evidence type="ECO:0000313" key="4">
    <source>
        <dbReference type="EMBL" id="GGA35714.1"/>
    </source>
</evidence>
<evidence type="ECO:0000259" key="3">
    <source>
        <dbReference type="PROSITE" id="PS50405"/>
    </source>
</evidence>
<dbReference type="NCBIfam" id="TIGR01262">
    <property type="entry name" value="maiA"/>
    <property type="match status" value="1"/>
</dbReference>
<name>A0ABQ1G1S6_9GAMM</name>
<dbReference type="PANTHER" id="PTHR42673:SF4">
    <property type="entry name" value="MALEYLACETOACETATE ISOMERASE"/>
    <property type="match status" value="1"/>
</dbReference>
<dbReference type="PANTHER" id="PTHR42673">
    <property type="entry name" value="MALEYLACETOACETATE ISOMERASE"/>
    <property type="match status" value="1"/>
</dbReference>
<dbReference type="SFLD" id="SFLDS00019">
    <property type="entry name" value="Glutathione_Transferase_(cytos"/>
    <property type="match status" value="1"/>
</dbReference>
<evidence type="ECO:0000259" key="2">
    <source>
        <dbReference type="PROSITE" id="PS50404"/>
    </source>
</evidence>
<accession>A0ABQ1G1S6</accession>
<dbReference type="Pfam" id="PF13417">
    <property type="entry name" value="GST_N_3"/>
    <property type="match status" value="1"/>
</dbReference>
<dbReference type="SUPFAM" id="SSF52833">
    <property type="entry name" value="Thioredoxin-like"/>
    <property type="match status" value="1"/>
</dbReference>
<gene>
    <name evidence="4" type="ORF">GCM10011328_08170</name>
</gene>
<dbReference type="InterPro" id="IPR040079">
    <property type="entry name" value="Glutathione_S-Trfase"/>
</dbReference>
<dbReference type="GO" id="GO:0016853">
    <property type="term" value="F:isomerase activity"/>
    <property type="evidence" value="ECO:0007669"/>
    <property type="project" value="UniProtKB-KW"/>
</dbReference>
<keyword evidence="4" id="KW-0413">Isomerase</keyword>
<reference evidence="5" key="1">
    <citation type="journal article" date="2019" name="Int. J. Syst. Evol. Microbiol.">
        <title>The Global Catalogue of Microorganisms (GCM) 10K type strain sequencing project: providing services to taxonomists for standard genome sequencing and annotation.</title>
        <authorList>
            <consortium name="The Broad Institute Genomics Platform"/>
            <consortium name="The Broad Institute Genome Sequencing Center for Infectious Disease"/>
            <person name="Wu L."/>
            <person name="Ma J."/>
        </authorList>
    </citation>
    <scope>NUCLEOTIDE SEQUENCE [LARGE SCALE GENOMIC DNA]</scope>
    <source>
        <strain evidence="5">CGMCC 1.12806</strain>
    </source>
</reference>
<dbReference type="InterPro" id="IPR036249">
    <property type="entry name" value="Thioredoxin-like_sf"/>
</dbReference>
<dbReference type="SFLD" id="SFLDG00358">
    <property type="entry name" value="Main_(cytGST)"/>
    <property type="match status" value="1"/>
</dbReference>
<keyword evidence="5" id="KW-1185">Reference proteome</keyword>
<evidence type="ECO:0000256" key="1">
    <source>
        <dbReference type="ARBA" id="ARBA00010007"/>
    </source>
</evidence>
<dbReference type="Gene3D" id="1.20.1050.10">
    <property type="match status" value="1"/>
</dbReference>
<dbReference type="InterPro" id="IPR005955">
    <property type="entry name" value="GST_Zeta"/>
</dbReference>
<dbReference type="PROSITE" id="PS50405">
    <property type="entry name" value="GST_CTER"/>
    <property type="match status" value="1"/>
</dbReference>
<evidence type="ECO:0000313" key="5">
    <source>
        <dbReference type="Proteomes" id="UP000627464"/>
    </source>
</evidence>
<feature type="domain" description="GST C-terminal" evidence="3">
    <location>
        <begin position="86"/>
        <end position="204"/>
    </location>
</feature>
<dbReference type="InterPro" id="IPR010987">
    <property type="entry name" value="Glutathione-S-Trfase_C-like"/>
</dbReference>
<feature type="domain" description="GST N-terminal" evidence="2">
    <location>
        <begin position="1"/>
        <end position="81"/>
    </location>
</feature>
<dbReference type="Proteomes" id="UP000627464">
    <property type="component" value="Unassembled WGS sequence"/>
</dbReference>
<dbReference type="SUPFAM" id="SSF47616">
    <property type="entry name" value="GST C-terminal domain-like"/>
    <property type="match status" value="1"/>
</dbReference>
<sequence length="204" mass="23486">MITLYGCRTSSATNRVRIALRLKDISYQYVEVDLQQGEHLTPSYRELNAQRKLPLLMHNVQILTQSLAIIEYLDDVHAGHDVLPRDPLERAWCRSFASLFSADYHPLVTRRVADRLRASGLTETDISHWKRHWLDESLKMAEETLSQRAIQHEFCCGASPTMADICLFAQCESGRKQGIDLSHHKLLFGIYALCYELEAFHEVQ</sequence>
<dbReference type="RefSeq" id="WP_188470705.1">
    <property type="nucleotide sequence ID" value="NZ_BMFZ01000002.1"/>
</dbReference>
<comment type="caution">
    <text evidence="4">The sequence shown here is derived from an EMBL/GenBank/DDBJ whole genome shotgun (WGS) entry which is preliminary data.</text>
</comment>
<dbReference type="InterPro" id="IPR004045">
    <property type="entry name" value="Glutathione_S-Trfase_N"/>
</dbReference>
<dbReference type="InterPro" id="IPR036282">
    <property type="entry name" value="Glutathione-S-Trfase_C_sf"/>
</dbReference>
<dbReference type="EMBL" id="BMFZ01000002">
    <property type="protein sequence ID" value="GGA35714.1"/>
    <property type="molecule type" value="Genomic_DNA"/>
</dbReference>
<comment type="similarity">
    <text evidence="1">Belongs to the GST superfamily. Zeta family.</text>
</comment>
<dbReference type="Gene3D" id="3.40.30.10">
    <property type="entry name" value="Glutaredoxin"/>
    <property type="match status" value="1"/>
</dbReference>
<proteinExistence type="inferred from homology"/>
<protein>
    <submittedName>
        <fullName evidence="4">Maleylacetoacetate isomerase</fullName>
    </submittedName>
</protein>